<evidence type="ECO:0000313" key="3">
    <source>
        <dbReference type="Proteomes" id="UP000027361"/>
    </source>
</evidence>
<dbReference type="RefSeq" id="XP_013243344.1">
    <property type="nucleotide sequence ID" value="XM_013387890.1"/>
</dbReference>
<dbReference type="InParanoid" id="A0A066VWR9"/>
<evidence type="ECO:0000313" key="2">
    <source>
        <dbReference type="EMBL" id="KDN45906.1"/>
    </source>
</evidence>
<feature type="compositionally biased region" description="Low complexity" evidence="1">
    <location>
        <begin position="117"/>
        <end position="130"/>
    </location>
</feature>
<dbReference type="AlphaFoldDB" id="A0A066VWR9"/>
<feature type="region of interest" description="Disordered" evidence="1">
    <location>
        <begin position="30"/>
        <end position="260"/>
    </location>
</feature>
<feature type="region of interest" description="Disordered" evidence="1">
    <location>
        <begin position="375"/>
        <end position="404"/>
    </location>
</feature>
<comment type="caution">
    <text evidence="2">The sequence shown here is derived from an EMBL/GenBank/DDBJ whole genome shotgun (WGS) entry which is preliminary data.</text>
</comment>
<feature type="region of interest" description="Disordered" evidence="1">
    <location>
        <begin position="276"/>
        <end position="350"/>
    </location>
</feature>
<evidence type="ECO:0000256" key="1">
    <source>
        <dbReference type="SAM" id="MobiDB-lite"/>
    </source>
</evidence>
<organism evidence="2 3">
    <name type="scientific">Tilletiaria anomala (strain ATCC 24038 / CBS 436.72 / UBC 951)</name>
    <dbReference type="NCBI Taxonomy" id="1037660"/>
    <lineage>
        <taxon>Eukaryota</taxon>
        <taxon>Fungi</taxon>
        <taxon>Dikarya</taxon>
        <taxon>Basidiomycota</taxon>
        <taxon>Ustilaginomycotina</taxon>
        <taxon>Exobasidiomycetes</taxon>
        <taxon>Georgefischeriales</taxon>
        <taxon>Tilletiariaceae</taxon>
        <taxon>Tilletiaria</taxon>
    </lineage>
</organism>
<feature type="compositionally biased region" description="Low complexity" evidence="1">
    <location>
        <begin position="33"/>
        <end position="53"/>
    </location>
</feature>
<feature type="compositionally biased region" description="Low complexity" evidence="1">
    <location>
        <begin position="290"/>
        <end position="327"/>
    </location>
</feature>
<reference evidence="2 3" key="1">
    <citation type="submission" date="2014-05" db="EMBL/GenBank/DDBJ databases">
        <title>Draft genome sequence of a rare smut relative, Tilletiaria anomala UBC 951.</title>
        <authorList>
            <consortium name="DOE Joint Genome Institute"/>
            <person name="Toome M."/>
            <person name="Kuo A."/>
            <person name="Henrissat B."/>
            <person name="Lipzen A."/>
            <person name="Tritt A."/>
            <person name="Yoshinaga Y."/>
            <person name="Zane M."/>
            <person name="Barry K."/>
            <person name="Grigoriev I.V."/>
            <person name="Spatafora J.W."/>
            <person name="Aimea M.C."/>
        </authorList>
    </citation>
    <scope>NUCLEOTIDE SEQUENCE [LARGE SCALE GENOMIC DNA]</scope>
    <source>
        <strain evidence="2 3">UBC 951</strain>
    </source>
</reference>
<keyword evidence="3" id="KW-1185">Reference proteome</keyword>
<name>A0A066VWR9_TILAU</name>
<proteinExistence type="predicted"/>
<feature type="compositionally biased region" description="Basic and acidic residues" evidence="1">
    <location>
        <begin position="337"/>
        <end position="350"/>
    </location>
</feature>
<protein>
    <submittedName>
        <fullName evidence="2">Uncharacterized protein</fullName>
    </submittedName>
</protein>
<dbReference type="GeneID" id="25264416"/>
<dbReference type="HOGENOM" id="CLU_681832_0_0_1"/>
<dbReference type="Proteomes" id="UP000027361">
    <property type="component" value="Unassembled WGS sequence"/>
</dbReference>
<dbReference type="EMBL" id="JMSN01000039">
    <property type="protein sequence ID" value="KDN45906.1"/>
    <property type="molecule type" value="Genomic_DNA"/>
</dbReference>
<sequence length="404" mass="40516">MAFTDPLVLGLSGLVVALSAALFFKTAAPGTRPSSLPAGQAQASSAAQSLSSGKSKKKKSKKPSSSTVGAAAEDSGLASKLKGTSLPGGFTSDAGSDICTAEGETSISKKKQGKGGKQSANKGSKQAVQEQQREAQAARESQSYAQTAAVRVHNVQITSASSQSNGHGNDASNPPSHDDPSAVQEHAGAWPDVAASSSENSQVEYAPVSAAPKEAEWESVSSYSKKAARPPSSSGGSVASVQLGNSLGAGGSSAPGKFASKNPFALLKEQLLDATSNSTLSGGNTAKVLSIPATSSSSSSASRPTSSTSNSRAGAGAASNASSGSSAMSKKQRQNAARREAQKAAKADVEAARLQALAQHKRQLEAERIKDFFSKGAGVGRGGAGSASGGQKASVNQQGHLVWD</sequence>
<accession>A0A066VWR9</accession>
<gene>
    <name evidence="2" type="ORF">K437DRAFT_256427</name>
</gene>
<feature type="compositionally biased region" description="Gly residues" evidence="1">
    <location>
        <begin position="377"/>
        <end position="388"/>
    </location>
</feature>
<feature type="compositionally biased region" description="Polar residues" evidence="1">
    <location>
        <begin position="155"/>
        <end position="175"/>
    </location>
</feature>
<feature type="compositionally biased region" description="Low complexity" evidence="1">
    <location>
        <begin position="229"/>
        <end position="246"/>
    </location>
</feature>
<dbReference type="OMA" id="NGWTIAS"/>